<accession>A0A9P8TP71</accession>
<protein>
    <submittedName>
        <fullName evidence="1">Uncharacterized protein</fullName>
    </submittedName>
</protein>
<gene>
    <name evidence="1" type="ORF">WICPIJ_003098</name>
</gene>
<name>A0A9P8TP71_WICPI</name>
<organism evidence="1 2">
    <name type="scientific">Wickerhamomyces pijperi</name>
    <name type="common">Yeast</name>
    <name type="synonym">Pichia pijperi</name>
    <dbReference type="NCBI Taxonomy" id="599730"/>
    <lineage>
        <taxon>Eukaryota</taxon>
        <taxon>Fungi</taxon>
        <taxon>Dikarya</taxon>
        <taxon>Ascomycota</taxon>
        <taxon>Saccharomycotina</taxon>
        <taxon>Saccharomycetes</taxon>
        <taxon>Phaffomycetales</taxon>
        <taxon>Wickerhamomycetaceae</taxon>
        <taxon>Wickerhamomyces</taxon>
    </lineage>
</organism>
<dbReference type="AlphaFoldDB" id="A0A9P8TP71"/>
<comment type="caution">
    <text evidence="1">The sequence shown here is derived from an EMBL/GenBank/DDBJ whole genome shotgun (WGS) entry which is preliminary data.</text>
</comment>
<evidence type="ECO:0000313" key="1">
    <source>
        <dbReference type="EMBL" id="KAH3685909.1"/>
    </source>
</evidence>
<reference evidence="1" key="2">
    <citation type="submission" date="2021-01" db="EMBL/GenBank/DDBJ databases">
        <authorList>
            <person name="Schikora-Tamarit M.A."/>
        </authorList>
    </citation>
    <scope>NUCLEOTIDE SEQUENCE</scope>
    <source>
        <strain evidence="1">CBS2887</strain>
    </source>
</reference>
<proteinExistence type="predicted"/>
<dbReference type="EMBL" id="JAEUBG010001731">
    <property type="protein sequence ID" value="KAH3685909.1"/>
    <property type="molecule type" value="Genomic_DNA"/>
</dbReference>
<keyword evidence="2" id="KW-1185">Reference proteome</keyword>
<evidence type="ECO:0000313" key="2">
    <source>
        <dbReference type="Proteomes" id="UP000774326"/>
    </source>
</evidence>
<reference evidence="1" key="1">
    <citation type="journal article" date="2021" name="Open Biol.">
        <title>Shared evolutionary footprints suggest mitochondrial oxidative damage underlies multiple complex I losses in fungi.</title>
        <authorList>
            <person name="Schikora-Tamarit M.A."/>
            <person name="Marcet-Houben M."/>
            <person name="Nosek J."/>
            <person name="Gabaldon T."/>
        </authorList>
    </citation>
    <scope>NUCLEOTIDE SEQUENCE</scope>
    <source>
        <strain evidence="1">CBS2887</strain>
    </source>
</reference>
<dbReference type="Proteomes" id="UP000774326">
    <property type="component" value="Unassembled WGS sequence"/>
</dbReference>
<sequence>MVWLSEKMVPEVDGCDDSEKVDDLMDAVESEITGIVLALSLLLFDDLNERLFGREFVAIIALIEDSSLWKPSLNVSCCSLFPSSSSSSESNIILWKSK</sequence>